<dbReference type="SUPFAM" id="SSF56672">
    <property type="entry name" value="DNA/RNA polymerases"/>
    <property type="match status" value="1"/>
</dbReference>
<dbReference type="Proteomes" id="UP000297245">
    <property type="component" value="Unassembled WGS sequence"/>
</dbReference>
<dbReference type="AlphaFoldDB" id="A0A4S8L2J6"/>
<dbReference type="InterPro" id="IPR043502">
    <property type="entry name" value="DNA/RNA_pol_sf"/>
</dbReference>
<organism evidence="2 3">
    <name type="scientific">Dendrothele bispora (strain CBS 962.96)</name>
    <dbReference type="NCBI Taxonomy" id="1314807"/>
    <lineage>
        <taxon>Eukaryota</taxon>
        <taxon>Fungi</taxon>
        <taxon>Dikarya</taxon>
        <taxon>Basidiomycota</taxon>
        <taxon>Agaricomycotina</taxon>
        <taxon>Agaricomycetes</taxon>
        <taxon>Agaricomycetidae</taxon>
        <taxon>Agaricales</taxon>
        <taxon>Agaricales incertae sedis</taxon>
        <taxon>Dendrothele</taxon>
    </lineage>
</organism>
<evidence type="ECO:0000256" key="1">
    <source>
        <dbReference type="SAM" id="MobiDB-lite"/>
    </source>
</evidence>
<evidence type="ECO:0008006" key="4">
    <source>
        <dbReference type="Google" id="ProtNLM"/>
    </source>
</evidence>
<sequence length="518" mass="58638">MSSILTRRSDSEYPTDATSSYLTPASSKISTSPGSPTQSHHLTSLVPAVHLPNDDTDSLIVTSAVDGTKTGAQIPPKPVDLSMSALSAGQATMPRRNVRMVQEEKESEVGAERYLEDANDEAPSDIIEVDDMYTGLEEELNRFGNERSKSLLRRPAFLRGLVWSDDEVEGKRQKLTLAEATEFMEPLPRVPDNEILNITALIVRAWPWANTDNSEAPATLDRSYPLRDPVHIKFACKQRDKEIAVGRFSDGFPQLLPGMQSVPIVVVPKPNGIDLRMTVHHSAGPFPINSFIPKEKVRVPLDNLHDLGAALLRYRKKHGRHVKLVVWKSDVSQAYRRVPMDPRWQMKQVVRVDDAFHVDRCNNFGNRGAGGLWGALMGLVAWIARFIKLLEDIFTYADDNFGADEEENMIWYEKYEQRMPEKQVRLLQLWDELGIPHEKEKQLFGLILVIIGFEVDPNAMTITMPLSSKSDLINAIVIFAQYKQRRTLREYQQIGGWCNWALNVYPLLRPGLSQLYHD</sequence>
<dbReference type="EMBL" id="ML179714">
    <property type="protein sequence ID" value="THU82696.1"/>
    <property type="molecule type" value="Genomic_DNA"/>
</dbReference>
<feature type="compositionally biased region" description="Polar residues" evidence="1">
    <location>
        <begin position="16"/>
        <end position="41"/>
    </location>
</feature>
<name>A0A4S8L2J6_DENBC</name>
<proteinExistence type="predicted"/>
<evidence type="ECO:0000313" key="3">
    <source>
        <dbReference type="Proteomes" id="UP000297245"/>
    </source>
</evidence>
<reference evidence="2 3" key="1">
    <citation type="journal article" date="2019" name="Nat. Ecol. Evol.">
        <title>Megaphylogeny resolves global patterns of mushroom evolution.</title>
        <authorList>
            <person name="Varga T."/>
            <person name="Krizsan K."/>
            <person name="Foldi C."/>
            <person name="Dima B."/>
            <person name="Sanchez-Garcia M."/>
            <person name="Sanchez-Ramirez S."/>
            <person name="Szollosi G.J."/>
            <person name="Szarkandi J.G."/>
            <person name="Papp V."/>
            <person name="Albert L."/>
            <person name="Andreopoulos W."/>
            <person name="Angelini C."/>
            <person name="Antonin V."/>
            <person name="Barry K.W."/>
            <person name="Bougher N.L."/>
            <person name="Buchanan P."/>
            <person name="Buyck B."/>
            <person name="Bense V."/>
            <person name="Catcheside P."/>
            <person name="Chovatia M."/>
            <person name="Cooper J."/>
            <person name="Damon W."/>
            <person name="Desjardin D."/>
            <person name="Finy P."/>
            <person name="Geml J."/>
            <person name="Haridas S."/>
            <person name="Hughes K."/>
            <person name="Justo A."/>
            <person name="Karasinski D."/>
            <person name="Kautmanova I."/>
            <person name="Kiss B."/>
            <person name="Kocsube S."/>
            <person name="Kotiranta H."/>
            <person name="LaButti K.M."/>
            <person name="Lechner B.E."/>
            <person name="Liimatainen K."/>
            <person name="Lipzen A."/>
            <person name="Lukacs Z."/>
            <person name="Mihaltcheva S."/>
            <person name="Morgado L.N."/>
            <person name="Niskanen T."/>
            <person name="Noordeloos M.E."/>
            <person name="Ohm R.A."/>
            <person name="Ortiz-Santana B."/>
            <person name="Ovrebo C."/>
            <person name="Racz N."/>
            <person name="Riley R."/>
            <person name="Savchenko A."/>
            <person name="Shiryaev A."/>
            <person name="Soop K."/>
            <person name="Spirin V."/>
            <person name="Szebenyi C."/>
            <person name="Tomsovsky M."/>
            <person name="Tulloss R.E."/>
            <person name="Uehling J."/>
            <person name="Grigoriev I.V."/>
            <person name="Vagvolgyi C."/>
            <person name="Papp T."/>
            <person name="Martin F.M."/>
            <person name="Miettinen O."/>
            <person name="Hibbett D.S."/>
            <person name="Nagy L.G."/>
        </authorList>
    </citation>
    <scope>NUCLEOTIDE SEQUENCE [LARGE SCALE GENOMIC DNA]</scope>
    <source>
        <strain evidence="2 3">CBS 962.96</strain>
    </source>
</reference>
<evidence type="ECO:0000313" key="2">
    <source>
        <dbReference type="EMBL" id="THU82696.1"/>
    </source>
</evidence>
<gene>
    <name evidence="2" type="ORF">K435DRAFT_872055</name>
</gene>
<accession>A0A4S8L2J6</accession>
<keyword evidence="3" id="KW-1185">Reference proteome</keyword>
<dbReference type="OrthoDB" id="3254233at2759"/>
<protein>
    <recommendedName>
        <fullName evidence="4">Reverse transcriptase domain-containing protein</fullName>
    </recommendedName>
</protein>
<feature type="region of interest" description="Disordered" evidence="1">
    <location>
        <begin position="1"/>
        <end position="41"/>
    </location>
</feature>